<accession>A0A8S4G9P3</accession>
<dbReference type="Proteomes" id="UP000653454">
    <property type="component" value="Unassembled WGS sequence"/>
</dbReference>
<dbReference type="EMBL" id="CAJHNJ030000109">
    <property type="protein sequence ID" value="CAG9135638.1"/>
    <property type="molecule type" value="Genomic_DNA"/>
</dbReference>
<organism evidence="1 2">
    <name type="scientific">Plutella xylostella</name>
    <name type="common">Diamondback moth</name>
    <name type="synonym">Plutella maculipennis</name>
    <dbReference type="NCBI Taxonomy" id="51655"/>
    <lineage>
        <taxon>Eukaryota</taxon>
        <taxon>Metazoa</taxon>
        <taxon>Ecdysozoa</taxon>
        <taxon>Arthropoda</taxon>
        <taxon>Hexapoda</taxon>
        <taxon>Insecta</taxon>
        <taxon>Pterygota</taxon>
        <taxon>Neoptera</taxon>
        <taxon>Endopterygota</taxon>
        <taxon>Lepidoptera</taxon>
        <taxon>Glossata</taxon>
        <taxon>Ditrysia</taxon>
        <taxon>Yponomeutoidea</taxon>
        <taxon>Plutellidae</taxon>
        <taxon>Plutella</taxon>
    </lineage>
</organism>
<comment type="caution">
    <text evidence="1">The sequence shown here is derived from an EMBL/GenBank/DDBJ whole genome shotgun (WGS) entry which is preliminary data.</text>
</comment>
<name>A0A8S4G9P3_PLUXY</name>
<reference evidence="1" key="1">
    <citation type="submission" date="2020-11" db="EMBL/GenBank/DDBJ databases">
        <authorList>
            <person name="Whiteford S."/>
        </authorList>
    </citation>
    <scope>NUCLEOTIDE SEQUENCE</scope>
</reference>
<evidence type="ECO:0000313" key="1">
    <source>
        <dbReference type="EMBL" id="CAG9135638.1"/>
    </source>
</evidence>
<keyword evidence="2" id="KW-1185">Reference proteome</keyword>
<dbReference type="AlphaFoldDB" id="A0A8S4G9P3"/>
<gene>
    <name evidence="1" type="ORF">PLXY2_LOCUS13895</name>
</gene>
<protein>
    <submittedName>
        <fullName evidence="1">(diamondback moth) hypothetical protein</fullName>
    </submittedName>
</protein>
<evidence type="ECO:0000313" key="2">
    <source>
        <dbReference type="Proteomes" id="UP000653454"/>
    </source>
</evidence>
<sequence length="41" mass="4825">MEKTKNLETEKIVFKTEQYLDCATGTRALLRLCDIDDYDQL</sequence>
<proteinExistence type="predicted"/>